<organism evidence="9 10">
    <name type="scientific">Besnoitia besnoiti</name>
    <name type="common">Apicomplexan protozoan</name>
    <dbReference type="NCBI Taxonomy" id="94643"/>
    <lineage>
        <taxon>Eukaryota</taxon>
        <taxon>Sar</taxon>
        <taxon>Alveolata</taxon>
        <taxon>Apicomplexa</taxon>
        <taxon>Conoidasida</taxon>
        <taxon>Coccidia</taxon>
        <taxon>Eucoccidiorida</taxon>
        <taxon>Eimeriorina</taxon>
        <taxon>Sarcocystidae</taxon>
        <taxon>Besnoitia</taxon>
    </lineage>
</organism>
<dbReference type="KEGG" id="bbes:BESB_047390"/>
<comment type="caution">
    <text evidence="9">The sequence shown here is derived from an EMBL/GenBank/DDBJ whole genome shotgun (WGS) entry which is preliminary data.</text>
</comment>
<dbReference type="InterPro" id="IPR017998">
    <property type="entry name" value="Chaperone_TCP-1"/>
</dbReference>
<dbReference type="OrthoDB" id="1748577at2759"/>
<dbReference type="NCBIfam" id="TIGR02346">
    <property type="entry name" value="chap_CCT_theta"/>
    <property type="match status" value="1"/>
</dbReference>
<dbReference type="GO" id="GO:0005524">
    <property type="term" value="F:ATP binding"/>
    <property type="evidence" value="ECO:0007669"/>
    <property type="project" value="UniProtKB-KW"/>
</dbReference>
<dbReference type="Gene3D" id="3.30.260.10">
    <property type="entry name" value="TCP-1-like chaperonin intermediate domain"/>
    <property type="match status" value="1"/>
</dbReference>
<sequence>MFANRYGLSGLLKEGHRSFTGIDEVTAKNIDAGRALSDLTRTSLGPNSLSKLIVTSLGKRIVTAHSSLIVKELEVQHPAAKMLAMAADMQQQEFGGSVNVLLVFAGQLLTQAEDLLKQGLHPNDVVRGYEMALAKVPAFLEESVCYTLKNLYDEQALAEVLVSTVGTMPLCAEGQLHKLVAQAATMVMPPNNPTGFDVENIRVAKLVGGNLSQSVVLKGMVVTRPPSGSVESKQNCKVMVLGCGLECATTEAKGTVLVRSAEELKNFTKGEEKQMEEIIKGIKDAGVEVIIVHGGAISDVAQHFCNKYDILTLKIQSKFETRRLCRALGATAVVRLGVPTADELGTCVSISVSEISSKKVTNILTKDSRVCTVVLRGSTPSVLDEAERAIDSAANLVKALTKDPRLVAGAGATEMEMSRKFAAFGATLPGVEQYAVMKFGEAFEMIPRLLAESSGRSGTEVLAALHAAHGQGRVNEGVNADISVGCGSSGKRAGASGAASSSLTVNALEKQIFDHHMMKQWAIRLGADAALTVLRVDQIIMARPAGGPAPRAPGAPDLD</sequence>
<evidence type="ECO:0000313" key="10">
    <source>
        <dbReference type="Proteomes" id="UP000224006"/>
    </source>
</evidence>
<dbReference type="AlphaFoldDB" id="A0A2A9MLL6"/>
<dbReference type="InterPro" id="IPR012721">
    <property type="entry name" value="Chap_CCT_theta"/>
</dbReference>
<evidence type="ECO:0000256" key="3">
    <source>
        <dbReference type="ARBA" id="ARBA00022490"/>
    </source>
</evidence>
<gene>
    <name evidence="9" type="ORF">BESB_047390</name>
</gene>
<evidence type="ECO:0000256" key="6">
    <source>
        <dbReference type="ARBA" id="ARBA00023186"/>
    </source>
</evidence>
<keyword evidence="10" id="KW-1185">Reference proteome</keyword>
<dbReference type="InterPro" id="IPR027413">
    <property type="entry name" value="GROEL-like_equatorial_sf"/>
</dbReference>
<dbReference type="SUPFAM" id="SSF54849">
    <property type="entry name" value="GroEL-intermediate domain like"/>
    <property type="match status" value="1"/>
</dbReference>
<reference evidence="9 10" key="1">
    <citation type="submission" date="2017-09" db="EMBL/GenBank/DDBJ databases">
        <title>Genome sequencing of Besnoitia besnoiti strain Bb-Ger1.</title>
        <authorList>
            <person name="Schares G."/>
            <person name="Venepally P."/>
            <person name="Lorenzi H.A."/>
        </authorList>
    </citation>
    <scope>NUCLEOTIDE SEQUENCE [LARGE SCALE GENOMIC DNA]</scope>
    <source>
        <strain evidence="9 10">Bb-Ger1</strain>
    </source>
</reference>
<dbReference type="VEuPathDB" id="ToxoDB:BESB_047390"/>
<accession>A0A2A9MLL6</accession>
<dbReference type="Gene3D" id="3.50.7.10">
    <property type="entry name" value="GroEL"/>
    <property type="match status" value="1"/>
</dbReference>
<evidence type="ECO:0000256" key="1">
    <source>
        <dbReference type="ARBA" id="ARBA00004496"/>
    </source>
</evidence>
<dbReference type="PRINTS" id="PR00304">
    <property type="entry name" value="TCOMPLEXTCP1"/>
</dbReference>
<dbReference type="GO" id="GO:0016887">
    <property type="term" value="F:ATP hydrolysis activity"/>
    <property type="evidence" value="ECO:0007669"/>
    <property type="project" value="InterPro"/>
</dbReference>
<dbReference type="SUPFAM" id="SSF52029">
    <property type="entry name" value="GroEL apical domain-like"/>
    <property type="match status" value="1"/>
</dbReference>
<evidence type="ECO:0000256" key="8">
    <source>
        <dbReference type="RuleBase" id="RU004187"/>
    </source>
</evidence>
<evidence type="ECO:0000256" key="2">
    <source>
        <dbReference type="ARBA" id="ARBA00008020"/>
    </source>
</evidence>
<keyword evidence="6 8" id="KW-0143">Chaperone</keyword>
<dbReference type="EMBL" id="NWUJ01000003">
    <property type="protein sequence ID" value="PFH36547.1"/>
    <property type="molecule type" value="Genomic_DNA"/>
</dbReference>
<dbReference type="FunFam" id="3.50.7.10:FF:000008">
    <property type="entry name" value="T-complex protein 1 subunit theta"/>
    <property type="match status" value="1"/>
</dbReference>
<dbReference type="Pfam" id="PF00118">
    <property type="entry name" value="Cpn60_TCP1"/>
    <property type="match status" value="1"/>
</dbReference>
<dbReference type="GeneID" id="40309669"/>
<dbReference type="InterPro" id="IPR002194">
    <property type="entry name" value="Chaperonin_TCP-1_CS"/>
</dbReference>
<dbReference type="InterPro" id="IPR002423">
    <property type="entry name" value="Cpn60/GroEL/TCP-1"/>
</dbReference>
<dbReference type="STRING" id="94643.A0A2A9MLL6"/>
<comment type="similarity">
    <text evidence="2 8">Belongs to the TCP-1 chaperonin family.</text>
</comment>
<dbReference type="GO" id="GO:0005737">
    <property type="term" value="C:cytoplasm"/>
    <property type="evidence" value="ECO:0007669"/>
    <property type="project" value="UniProtKB-SubCell"/>
</dbReference>
<dbReference type="Proteomes" id="UP000224006">
    <property type="component" value="Chromosome III"/>
</dbReference>
<dbReference type="RefSeq" id="XP_029220556.1">
    <property type="nucleotide sequence ID" value="XM_029363190.1"/>
</dbReference>
<dbReference type="GO" id="GO:0051082">
    <property type="term" value="F:unfolded protein binding"/>
    <property type="evidence" value="ECO:0007669"/>
    <property type="project" value="InterPro"/>
</dbReference>
<dbReference type="GO" id="GO:0140662">
    <property type="term" value="F:ATP-dependent protein folding chaperone"/>
    <property type="evidence" value="ECO:0007669"/>
    <property type="project" value="InterPro"/>
</dbReference>
<keyword evidence="4 8" id="KW-0547">Nucleotide-binding</keyword>
<evidence type="ECO:0000256" key="4">
    <source>
        <dbReference type="ARBA" id="ARBA00022741"/>
    </source>
</evidence>
<dbReference type="SUPFAM" id="SSF48592">
    <property type="entry name" value="GroEL equatorial domain-like"/>
    <property type="match status" value="1"/>
</dbReference>
<keyword evidence="5 8" id="KW-0067">ATP-binding</keyword>
<dbReference type="CDD" id="cd03341">
    <property type="entry name" value="TCP1_theta"/>
    <property type="match status" value="1"/>
</dbReference>
<keyword evidence="3" id="KW-0963">Cytoplasm</keyword>
<protein>
    <recommendedName>
        <fullName evidence="7">CCT-theta</fullName>
    </recommendedName>
</protein>
<evidence type="ECO:0000313" key="9">
    <source>
        <dbReference type="EMBL" id="PFH36547.1"/>
    </source>
</evidence>
<evidence type="ECO:0000256" key="7">
    <source>
        <dbReference type="ARBA" id="ARBA00029602"/>
    </source>
</evidence>
<dbReference type="InterPro" id="IPR027409">
    <property type="entry name" value="GroEL-like_apical_dom_sf"/>
</dbReference>
<name>A0A2A9MLL6_BESBE</name>
<proteinExistence type="inferred from homology"/>
<dbReference type="Gene3D" id="1.10.560.10">
    <property type="entry name" value="GroEL-like equatorial domain"/>
    <property type="match status" value="1"/>
</dbReference>
<dbReference type="InterPro" id="IPR027410">
    <property type="entry name" value="TCP-1-like_intermed_sf"/>
</dbReference>
<evidence type="ECO:0000256" key="5">
    <source>
        <dbReference type="ARBA" id="ARBA00022840"/>
    </source>
</evidence>
<comment type="subcellular location">
    <subcellularLocation>
        <location evidence="1">Cytoplasm</location>
    </subcellularLocation>
</comment>
<dbReference type="PROSITE" id="PS00750">
    <property type="entry name" value="TCP1_1"/>
    <property type="match status" value="1"/>
</dbReference>
<dbReference type="PANTHER" id="PTHR11353">
    <property type="entry name" value="CHAPERONIN"/>
    <property type="match status" value="1"/>
</dbReference>